<comment type="caution">
    <text evidence="1">The sequence shown here is derived from an EMBL/GenBank/DDBJ whole genome shotgun (WGS) entry which is preliminary data.</text>
</comment>
<evidence type="ECO:0000313" key="2">
    <source>
        <dbReference type="Proteomes" id="UP001499930"/>
    </source>
</evidence>
<name>A0ABN3Y7Z8_9ACTN</name>
<protein>
    <submittedName>
        <fullName evidence="1">Heme-binding protein</fullName>
    </submittedName>
</protein>
<organism evidence="1 2">
    <name type="scientific">Streptosporangium longisporum</name>
    <dbReference type="NCBI Taxonomy" id="46187"/>
    <lineage>
        <taxon>Bacteria</taxon>
        <taxon>Bacillati</taxon>
        <taxon>Actinomycetota</taxon>
        <taxon>Actinomycetes</taxon>
        <taxon>Streptosporangiales</taxon>
        <taxon>Streptosporangiaceae</taxon>
        <taxon>Streptosporangium</taxon>
    </lineage>
</organism>
<keyword evidence="2" id="KW-1185">Reference proteome</keyword>
<sequence>MTFSITRPAARRIRPYTPEVFETTRSPVNLELALRMCEAAVRQAAREGALISVAVVDAGGHLVAFQRMDGARIAGPALAAGKAYTAVAHHMPTAELAPLVAPGGELYGLAGDGYVCLGGGVPLTGARGDGGVRGAIGVSGGSIPQDVACAEAAAALCEGT</sequence>
<dbReference type="Gene3D" id="3.30.450.150">
    <property type="entry name" value="Haem-degrading domain"/>
    <property type="match status" value="1"/>
</dbReference>
<dbReference type="EMBL" id="BAAAWD010000015">
    <property type="protein sequence ID" value="GAA3022269.1"/>
    <property type="molecule type" value="Genomic_DNA"/>
</dbReference>
<dbReference type="PANTHER" id="PTHR34309">
    <property type="entry name" value="SLR1406 PROTEIN"/>
    <property type="match status" value="1"/>
</dbReference>
<dbReference type="Proteomes" id="UP001499930">
    <property type="component" value="Unassembled WGS sequence"/>
</dbReference>
<gene>
    <name evidence="1" type="ORF">GCM10017559_54130</name>
</gene>
<proteinExistence type="predicted"/>
<reference evidence="1 2" key="1">
    <citation type="journal article" date="2019" name="Int. J. Syst. Evol. Microbiol.">
        <title>The Global Catalogue of Microorganisms (GCM) 10K type strain sequencing project: providing services to taxonomists for standard genome sequencing and annotation.</title>
        <authorList>
            <consortium name="The Broad Institute Genomics Platform"/>
            <consortium name="The Broad Institute Genome Sequencing Center for Infectious Disease"/>
            <person name="Wu L."/>
            <person name="Ma J."/>
        </authorList>
    </citation>
    <scope>NUCLEOTIDE SEQUENCE [LARGE SCALE GENOMIC DNA]</scope>
    <source>
        <strain evidence="1 2">JCM 3106</strain>
    </source>
</reference>
<dbReference type="InterPro" id="IPR005624">
    <property type="entry name" value="PduO/GlcC-like"/>
</dbReference>
<evidence type="ECO:0000313" key="1">
    <source>
        <dbReference type="EMBL" id="GAA3022269.1"/>
    </source>
</evidence>
<dbReference type="RefSeq" id="WP_344900190.1">
    <property type="nucleotide sequence ID" value="NZ_BAAAWD010000015.1"/>
</dbReference>
<dbReference type="Pfam" id="PF03928">
    <property type="entry name" value="HbpS-like"/>
    <property type="match status" value="1"/>
</dbReference>
<accession>A0ABN3Y7Z8</accession>
<dbReference type="InterPro" id="IPR052517">
    <property type="entry name" value="GlcG_carb_metab_protein"/>
</dbReference>
<dbReference type="SUPFAM" id="SSF143744">
    <property type="entry name" value="GlcG-like"/>
    <property type="match status" value="1"/>
</dbReference>
<dbReference type="PANTHER" id="PTHR34309:SF1">
    <property type="entry name" value="PROTEIN GLCG"/>
    <property type="match status" value="1"/>
</dbReference>
<dbReference type="InterPro" id="IPR038084">
    <property type="entry name" value="PduO/GlcC-like_sf"/>
</dbReference>